<name>A0A927WPJ9_SELRU</name>
<keyword evidence="1 2" id="KW-0238">DNA-binding</keyword>
<evidence type="ECO:0000313" key="5">
    <source>
        <dbReference type="Proteomes" id="UP000761380"/>
    </source>
</evidence>
<feature type="domain" description="HTH tetR-type" evidence="3">
    <location>
        <begin position="10"/>
        <end position="70"/>
    </location>
</feature>
<feature type="DNA-binding region" description="H-T-H motif" evidence="2">
    <location>
        <begin position="33"/>
        <end position="52"/>
    </location>
</feature>
<evidence type="ECO:0000256" key="2">
    <source>
        <dbReference type="PROSITE-ProRule" id="PRU00335"/>
    </source>
</evidence>
<dbReference type="SUPFAM" id="SSF46689">
    <property type="entry name" value="Homeodomain-like"/>
    <property type="match status" value="1"/>
</dbReference>
<dbReference type="Gene3D" id="1.10.357.10">
    <property type="entry name" value="Tetracycline Repressor, domain 2"/>
    <property type="match status" value="1"/>
</dbReference>
<organism evidence="4 5">
    <name type="scientific">Selenomonas ruminantium</name>
    <dbReference type="NCBI Taxonomy" id="971"/>
    <lineage>
        <taxon>Bacteria</taxon>
        <taxon>Bacillati</taxon>
        <taxon>Bacillota</taxon>
        <taxon>Negativicutes</taxon>
        <taxon>Selenomonadales</taxon>
        <taxon>Selenomonadaceae</taxon>
        <taxon>Selenomonas</taxon>
    </lineage>
</organism>
<sequence length="189" mass="22121">MSGKEDLRIIKTRRNIESTFISLLEKFSFEQITVKKILENALISKGTFYAHYLDKYDLAEKIVMSTLEDFRTGIKERLELLQAKEPTELWPSLQKTLQTVLPRLLLLKKIHTDKIDVDRSVKAIIREEYLAFQQKQGNASKHPALRAQIATNLVLGFIEWQSEQPQSVSLQDYVEEVHKLSTEYREWLK</sequence>
<evidence type="ECO:0000259" key="3">
    <source>
        <dbReference type="PROSITE" id="PS50977"/>
    </source>
</evidence>
<comment type="caution">
    <text evidence="4">The sequence shown here is derived from an EMBL/GenBank/DDBJ whole genome shotgun (WGS) entry which is preliminary data.</text>
</comment>
<accession>A0A927WPJ9</accession>
<dbReference type="AlphaFoldDB" id="A0A927WPJ9"/>
<dbReference type="PANTHER" id="PTHR43479:SF7">
    <property type="entry name" value="TETR-FAMILY TRANSCRIPTIONAL REGULATOR"/>
    <property type="match status" value="1"/>
</dbReference>
<protein>
    <submittedName>
        <fullName evidence="4">TetR/AcrR family transcriptional regulator</fullName>
    </submittedName>
</protein>
<evidence type="ECO:0000313" key="4">
    <source>
        <dbReference type="EMBL" id="MBE6092848.1"/>
    </source>
</evidence>
<proteinExistence type="predicted"/>
<gene>
    <name evidence="4" type="ORF">E7201_06740</name>
</gene>
<dbReference type="Proteomes" id="UP000761380">
    <property type="component" value="Unassembled WGS sequence"/>
</dbReference>
<dbReference type="GO" id="GO:0003677">
    <property type="term" value="F:DNA binding"/>
    <property type="evidence" value="ECO:0007669"/>
    <property type="project" value="UniProtKB-UniRule"/>
</dbReference>
<evidence type="ECO:0000256" key="1">
    <source>
        <dbReference type="ARBA" id="ARBA00023125"/>
    </source>
</evidence>
<reference evidence="4" key="1">
    <citation type="submission" date="2019-04" db="EMBL/GenBank/DDBJ databases">
        <title>Evolution of Biomass-Degrading Anaerobic Consortia Revealed by Metagenomics.</title>
        <authorList>
            <person name="Peng X."/>
        </authorList>
    </citation>
    <scope>NUCLEOTIDE SEQUENCE</scope>
    <source>
        <strain evidence="4">SIG240</strain>
    </source>
</reference>
<dbReference type="PANTHER" id="PTHR43479">
    <property type="entry name" value="ACREF/ENVCD OPERON REPRESSOR-RELATED"/>
    <property type="match status" value="1"/>
</dbReference>
<dbReference type="EMBL" id="SVBY01000041">
    <property type="protein sequence ID" value="MBE6092848.1"/>
    <property type="molecule type" value="Genomic_DNA"/>
</dbReference>
<dbReference type="InterPro" id="IPR050624">
    <property type="entry name" value="HTH-type_Tx_Regulator"/>
</dbReference>
<dbReference type="PROSITE" id="PS50977">
    <property type="entry name" value="HTH_TETR_2"/>
    <property type="match status" value="1"/>
</dbReference>
<dbReference type="InterPro" id="IPR009057">
    <property type="entry name" value="Homeodomain-like_sf"/>
</dbReference>
<dbReference type="InterPro" id="IPR001647">
    <property type="entry name" value="HTH_TetR"/>
</dbReference>